<name>A0ABX8S8A8_9ACTN</name>
<dbReference type="EMBL" id="CP079105">
    <property type="protein sequence ID" value="QXQ13521.1"/>
    <property type="molecule type" value="Genomic_DNA"/>
</dbReference>
<dbReference type="Pfam" id="PF03235">
    <property type="entry name" value="GmrSD_N"/>
    <property type="match status" value="1"/>
</dbReference>
<gene>
    <name evidence="2" type="ORF">KV203_17135</name>
</gene>
<evidence type="ECO:0000313" key="2">
    <source>
        <dbReference type="EMBL" id="QXQ13521.1"/>
    </source>
</evidence>
<proteinExistence type="predicted"/>
<dbReference type="InterPro" id="IPR004919">
    <property type="entry name" value="GmrSD_N"/>
</dbReference>
<keyword evidence="3" id="KW-1185">Reference proteome</keyword>
<sequence length="563" mass="63057">MTSADVRTGARTIPLPELVDLAWSGRIRVPHFQRDFRWGRADVIQLMDSVLKGYPIGSLLLWERPAPAQRLRLGAMSIDAPAVDNALWVVDGQQRVTSLANVLTTERSDDLRFNLGFDLKTASIVPLPTIEDPQVIPLPVMFDLSAVLEWFAEHPESGQRERDIAFGFARALHQLAIPAYQVVHDDVSVLQNIFDRMNNSGKRLSRAEVFSALNAGTEEDSETGLSLQRIAEDIDEQMHFGRIDDDTILQCVLARRGPDTRREIRSEFDPQRRGAGDFPDEGREEAYERGRDALEKAVRYVIRAGVPHFTMLPYRYLLVVLTRFLAHNAELRPANERLLDRWFWRAAVAGPYIIRGGTTSIGRTLTGKIDPVRTHESLIGLLAVVGEAEREAPDPDRFRTNEAAAKIILCHWWSLGPRRPDTGEEYTRDDLASAIGASSTAADAVPAIFGRSAVPASQSSWAANRAIMPVLDEATPHVSELLQRRPVGISNETWRAVLDSHAITPDIEAALQRDDVPEFLRLRQQLIVDNLASFLRRRCEWGFEHTPPLDQLVIDDQTGDDAS</sequence>
<dbReference type="PANTHER" id="PTHR37292:SF2">
    <property type="entry name" value="DUF262 DOMAIN-CONTAINING PROTEIN"/>
    <property type="match status" value="1"/>
</dbReference>
<organism evidence="2 3">
    <name type="scientific">Skermania pinensis</name>
    <dbReference type="NCBI Taxonomy" id="39122"/>
    <lineage>
        <taxon>Bacteria</taxon>
        <taxon>Bacillati</taxon>
        <taxon>Actinomycetota</taxon>
        <taxon>Actinomycetes</taxon>
        <taxon>Mycobacteriales</taxon>
        <taxon>Gordoniaceae</taxon>
        <taxon>Skermania</taxon>
    </lineage>
</organism>
<dbReference type="PANTHER" id="PTHR37292">
    <property type="entry name" value="VNG6097C"/>
    <property type="match status" value="1"/>
</dbReference>
<reference evidence="2" key="1">
    <citation type="submission" date="2021-07" db="EMBL/GenBank/DDBJ databases">
        <title>Candidatus Kaistella beijingensis sp. nov. isolated from a municipal wastewater treatment plant is involved in sludge foaming.</title>
        <authorList>
            <person name="Song Y."/>
            <person name="Liu S.-J."/>
        </authorList>
    </citation>
    <scope>NUCLEOTIDE SEQUENCE</scope>
    <source>
        <strain evidence="2">DSM 43998</strain>
    </source>
</reference>
<evidence type="ECO:0000313" key="3">
    <source>
        <dbReference type="Proteomes" id="UP000887023"/>
    </source>
</evidence>
<dbReference type="RefSeq" id="WP_066474224.1">
    <property type="nucleotide sequence ID" value="NZ_CBCRUZ010000007.1"/>
</dbReference>
<evidence type="ECO:0000259" key="1">
    <source>
        <dbReference type="Pfam" id="PF03235"/>
    </source>
</evidence>
<feature type="domain" description="GmrSD restriction endonucleases N-terminal" evidence="1">
    <location>
        <begin position="19"/>
        <end position="212"/>
    </location>
</feature>
<accession>A0ABX8S8A8</accession>
<dbReference type="Proteomes" id="UP000887023">
    <property type="component" value="Chromosome"/>
</dbReference>
<protein>
    <submittedName>
        <fullName evidence="2">DUF262 domain-containing protein</fullName>
    </submittedName>
</protein>